<dbReference type="GO" id="GO:0000902">
    <property type="term" value="P:cell morphogenesis"/>
    <property type="evidence" value="ECO:0007669"/>
    <property type="project" value="InterPro"/>
</dbReference>
<comment type="caution">
    <text evidence="1">The sequence shown here is derived from an EMBL/GenBank/DDBJ whole genome shotgun (WGS) entry which is preliminary data.</text>
</comment>
<dbReference type="GO" id="GO:0005938">
    <property type="term" value="C:cell cortex"/>
    <property type="evidence" value="ECO:0007669"/>
    <property type="project" value="TreeGrafter"/>
</dbReference>
<gene>
    <name evidence="1" type="ORF">SMN809_LOCUS70354</name>
</gene>
<feature type="non-terminal residue" evidence="1">
    <location>
        <position position="1"/>
    </location>
</feature>
<dbReference type="PANTHER" id="PTHR12295">
    <property type="entry name" value="FURRY-RELATED"/>
    <property type="match status" value="1"/>
</dbReference>
<dbReference type="GO" id="GO:0030427">
    <property type="term" value="C:site of polarized growth"/>
    <property type="evidence" value="ECO:0007669"/>
    <property type="project" value="TreeGrafter"/>
</dbReference>
<dbReference type="Proteomes" id="UP000676336">
    <property type="component" value="Unassembled WGS sequence"/>
</dbReference>
<reference evidence="1" key="1">
    <citation type="submission" date="2021-02" db="EMBL/GenBank/DDBJ databases">
        <authorList>
            <person name="Nowell W R."/>
        </authorList>
    </citation>
    <scope>NUCLEOTIDE SEQUENCE</scope>
</reference>
<dbReference type="AlphaFoldDB" id="A0A8S3HSL7"/>
<sequence>LNYLDLENEKDSDLIQQIRQYFAQFVYKFINQVPHQIRESLIPPQIRYSLFELFRKWSGNLNIMPVFASPSHIREQQIKAEPCSELELIAIRACAATLCCGTIKDEWFQKTVVPWLDQFMAAHEVVLEYK</sequence>
<accession>A0A8S3HSL7</accession>
<protein>
    <submittedName>
        <fullName evidence="1">Uncharacterized protein</fullName>
    </submittedName>
</protein>
<evidence type="ECO:0000313" key="1">
    <source>
        <dbReference type="EMBL" id="CAF5185509.1"/>
    </source>
</evidence>
<dbReference type="EMBL" id="CAJOBI010321281">
    <property type="protein sequence ID" value="CAF5185509.1"/>
    <property type="molecule type" value="Genomic_DNA"/>
</dbReference>
<dbReference type="InterPro" id="IPR039867">
    <property type="entry name" value="Furry/Tao3/Mor2"/>
</dbReference>
<evidence type="ECO:0000313" key="2">
    <source>
        <dbReference type="Proteomes" id="UP000676336"/>
    </source>
</evidence>
<dbReference type="PANTHER" id="PTHR12295:SF30">
    <property type="entry name" value="PROTEIN FURRY"/>
    <property type="match status" value="1"/>
</dbReference>
<dbReference type="GO" id="GO:0031175">
    <property type="term" value="P:neuron projection development"/>
    <property type="evidence" value="ECO:0007669"/>
    <property type="project" value="TreeGrafter"/>
</dbReference>
<name>A0A8S3HSL7_9BILA</name>
<proteinExistence type="predicted"/>
<organism evidence="1 2">
    <name type="scientific">Rotaria magnacalcarata</name>
    <dbReference type="NCBI Taxonomy" id="392030"/>
    <lineage>
        <taxon>Eukaryota</taxon>
        <taxon>Metazoa</taxon>
        <taxon>Spiralia</taxon>
        <taxon>Gnathifera</taxon>
        <taxon>Rotifera</taxon>
        <taxon>Eurotatoria</taxon>
        <taxon>Bdelloidea</taxon>
        <taxon>Philodinida</taxon>
        <taxon>Philodinidae</taxon>
        <taxon>Rotaria</taxon>
    </lineage>
</organism>